<accession>L0H1D7</accession>
<dbReference type="GO" id="GO:0044877">
    <property type="term" value="F:protein-containing complex binding"/>
    <property type="evidence" value="ECO:0007669"/>
    <property type="project" value="TreeGrafter"/>
</dbReference>
<reference evidence="2 3" key="1">
    <citation type="submission" date="2011-09" db="EMBL/GenBank/DDBJ databases">
        <title>Complete sequence of chromosome of Thioflavicoccus mobilis 8321.</title>
        <authorList>
            <consortium name="US DOE Joint Genome Institute"/>
            <person name="Lucas S."/>
            <person name="Han J."/>
            <person name="Lapidus A."/>
            <person name="Cheng J.-F."/>
            <person name="Goodwin L."/>
            <person name="Pitluck S."/>
            <person name="Peters L."/>
            <person name="Ovchinnikova G."/>
            <person name="Lu M."/>
            <person name="Detter J.C."/>
            <person name="Han C."/>
            <person name="Tapia R."/>
            <person name="Land M."/>
            <person name="Hauser L."/>
            <person name="Kyrpides N."/>
            <person name="Ivanova N."/>
            <person name="Pagani I."/>
            <person name="Vogl K."/>
            <person name="Liu Z."/>
            <person name="Imhoff J."/>
            <person name="Thiel V."/>
            <person name="Frigaard N.-U."/>
            <person name="Bryant D."/>
            <person name="Woyke T."/>
        </authorList>
    </citation>
    <scope>NUCLEOTIDE SEQUENCE [LARGE SCALE GENOMIC DNA]</scope>
    <source>
        <strain evidence="2 3">8321</strain>
    </source>
</reference>
<dbReference type="eggNOG" id="COG0702">
    <property type="taxonomic scope" value="Bacteria"/>
</dbReference>
<dbReference type="Pfam" id="PF13460">
    <property type="entry name" value="NAD_binding_10"/>
    <property type="match status" value="1"/>
</dbReference>
<dbReference type="OrthoDB" id="9776313at2"/>
<evidence type="ECO:0000313" key="2">
    <source>
        <dbReference type="EMBL" id="AGA91450.1"/>
    </source>
</evidence>
<gene>
    <name evidence="2" type="ORF">Thimo_2740</name>
</gene>
<dbReference type="RefSeq" id="WP_015281582.1">
    <property type="nucleotide sequence ID" value="NC_019940.1"/>
</dbReference>
<name>L0H1D7_9GAMM</name>
<dbReference type="InterPro" id="IPR036291">
    <property type="entry name" value="NAD(P)-bd_dom_sf"/>
</dbReference>
<evidence type="ECO:0000313" key="3">
    <source>
        <dbReference type="Proteomes" id="UP000010816"/>
    </source>
</evidence>
<dbReference type="Gene3D" id="3.40.50.720">
    <property type="entry name" value="NAD(P)-binding Rossmann-like Domain"/>
    <property type="match status" value="1"/>
</dbReference>
<dbReference type="InterPro" id="IPR051207">
    <property type="entry name" value="ComplexI_NDUFA9_subunit"/>
</dbReference>
<dbReference type="HOGENOM" id="CLU_007383_6_5_6"/>
<protein>
    <submittedName>
        <fullName evidence="2">Putative nucleoside-diphosphate sugar epimerase</fullName>
    </submittedName>
</protein>
<dbReference type="EMBL" id="CP003051">
    <property type="protein sequence ID" value="AGA91450.1"/>
    <property type="molecule type" value="Genomic_DNA"/>
</dbReference>
<dbReference type="PANTHER" id="PTHR12126:SF11">
    <property type="entry name" value="NADH DEHYDROGENASE [UBIQUINONE] 1 ALPHA SUBCOMPLEX SUBUNIT 9, MITOCHONDRIAL"/>
    <property type="match status" value="1"/>
</dbReference>
<dbReference type="STRING" id="765912.Thimo_2740"/>
<dbReference type="KEGG" id="tmb:Thimo_2740"/>
<sequence>MKVSVIGGTGFVGSHLVERLLADGHVPHLLVRPGSGSKVVQPEQCRLFEGDVTDQAALEACLAGCDAVVYLIGILREHPDRGITFEELQFRGVERTIAAAHRIGVQRFLLMSANGVEAQGTPYQRTKHRAEEAIKATELDWTIFRPSVIFGEPHGRMEFCSQLKHDIIDSPLPVPLFFDGLAIPEAGRFQLAPVSVQDVAAAFSRALTEPAAIGATYPLCGPDVLTWKEILSTIAAASGKTKLMLPAPAAVIKVVAGLLDRWPWFPITRDQIKMLLEGNVCGSSAAFDQLGIVPQRFDAAALGYLKSD</sequence>
<evidence type="ECO:0000259" key="1">
    <source>
        <dbReference type="Pfam" id="PF13460"/>
    </source>
</evidence>
<organism evidence="2 3">
    <name type="scientific">Thioflavicoccus mobilis 8321</name>
    <dbReference type="NCBI Taxonomy" id="765912"/>
    <lineage>
        <taxon>Bacteria</taxon>
        <taxon>Pseudomonadati</taxon>
        <taxon>Pseudomonadota</taxon>
        <taxon>Gammaproteobacteria</taxon>
        <taxon>Chromatiales</taxon>
        <taxon>Chromatiaceae</taxon>
        <taxon>Thioflavicoccus</taxon>
    </lineage>
</organism>
<dbReference type="CDD" id="cd05271">
    <property type="entry name" value="NDUFA9_like_SDR_a"/>
    <property type="match status" value="1"/>
</dbReference>
<keyword evidence="3" id="KW-1185">Reference proteome</keyword>
<dbReference type="InterPro" id="IPR016040">
    <property type="entry name" value="NAD(P)-bd_dom"/>
</dbReference>
<dbReference type="Proteomes" id="UP000010816">
    <property type="component" value="Chromosome"/>
</dbReference>
<dbReference type="SUPFAM" id="SSF51735">
    <property type="entry name" value="NAD(P)-binding Rossmann-fold domains"/>
    <property type="match status" value="1"/>
</dbReference>
<dbReference type="PANTHER" id="PTHR12126">
    <property type="entry name" value="NADH-UBIQUINONE OXIDOREDUCTASE 39 KDA SUBUNIT-RELATED"/>
    <property type="match status" value="1"/>
</dbReference>
<feature type="domain" description="NAD(P)-binding" evidence="1">
    <location>
        <begin position="7"/>
        <end position="159"/>
    </location>
</feature>
<dbReference type="AlphaFoldDB" id="L0H1D7"/>
<proteinExistence type="predicted"/>